<evidence type="ECO:0000256" key="3">
    <source>
        <dbReference type="ARBA" id="ARBA00022553"/>
    </source>
</evidence>
<dbReference type="SUPFAM" id="SSF53738">
    <property type="entry name" value="Phosphoglucomutase, first 3 domains"/>
    <property type="match status" value="1"/>
</dbReference>
<dbReference type="Gene3D" id="3.40.120.10">
    <property type="entry name" value="Alpha-D-Glucose-1,6-Bisphosphate, subunit A, domain 3"/>
    <property type="match status" value="2"/>
</dbReference>
<dbReference type="GO" id="GO:0004615">
    <property type="term" value="F:phosphomannomutase activity"/>
    <property type="evidence" value="ECO:0007669"/>
    <property type="project" value="UniProtKB-EC"/>
</dbReference>
<organism evidence="5">
    <name type="scientific">hydrothermal vent metagenome</name>
    <dbReference type="NCBI Taxonomy" id="652676"/>
    <lineage>
        <taxon>unclassified sequences</taxon>
        <taxon>metagenomes</taxon>
        <taxon>ecological metagenomes</taxon>
    </lineage>
</organism>
<comment type="similarity">
    <text evidence="2">Belongs to the phosphohexose mutase family.</text>
</comment>
<keyword evidence="3" id="KW-0597">Phosphoprotein</keyword>
<dbReference type="InterPro" id="IPR016055">
    <property type="entry name" value="A-D-PHexomutase_a/b/a-I/II/III"/>
</dbReference>
<dbReference type="PANTHER" id="PTHR42946:SF1">
    <property type="entry name" value="PHOSPHOGLUCOMUTASE (ALPHA-D-GLUCOSE-1,6-BISPHOSPHATE-DEPENDENT)"/>
    <property type="match status" value="1"/>
</dbReference>
<reference evidence="5" key="1">
    <citation type="submission" date="2018-06" db="EMBL/GenBank/DDBJ databases">
        <authorList>
            <person name="Zhirakovskaya E."/>
        </authorList>
    </citation>
    <scope>NUCLEOTIDE SEQUENCE</scope>
</reference>
<accession>A0A3B1BQT7</accession>
<feature type="non-terminal residue" evidence="5">
    <location>
        <position position="259"/>
    </location>
</feature>
<keyword evidence="5" id="KW-0413">Isomerase</keyword>
<dbReference type="EC" id="5.4.2.8" evidence="5"/>
<feature type="domain" description="Alpha-D-phosphohexomutase alpha/beta/alpha" evidence="4">
    <location>
        <begin position="30"/>
        <end position="157"/>
    </location>
</feature>
<name>A0A3B1BQT7_9ZZZZ</name>
<comment type="cofactor">
    <cofactor evidence="1">
        <name>Mg(2+)</name>
        <dbReference type="ChEBI" id="CHEBI:18420"/>
    </cofactor>
</comment>
<gene>
    <name evidence="5" type="ORF">MNBD_GAMMA24-623</name>
</gene>
<dbReference type="InterPro" id="IPR050060">
    <property type="entry name" value="Phosphoglucosamine_mutase"/>
</dbReference>
<evidence type="ECO:0000256" key="1">
    <source>
        <dbReference type="ARBA" id="ARBA00001946"/>
    </source>
</evidence>
<proteinExistence type="inferred from homology"/>
<dbReference type="InterPro" id="IPR005844">
    <property type="entry name" value="A-D-PHexomutase_a/b/a-I"/>
</dbReference>
<dbReference type="GO" id="GO:0005975">
    <property type="term" value="P:carbohydrate metabolic process"/>
    <property type="evidence" value="ECO:0007669"/>
    <property type="project" value="InterPro"/>
</dbReference>
<dbReference type="Pfam" id="PF02878">
    <property type="entry name" value="PGM_PMM_I"/>
    <property type="match status" value="1"/>
</dbReference>
<evidence type="ECO:0000259" key="4">
    <source>
        <dbReference type="Pfam" id="PF02878"/>
    </source>
</evidence>
<evidence type="ECO:0000313" key="5">
    <source>
        <dbReference type="EMBL" id="VAX13848.1"/>
    </source>
</evidence>
<evidence type="ECO:0000256" key="2">
    <source>
        <dbReference type="ARBA" id="ARBA00010231"/>
    </source>
</evidence>
<dbReference type="EMBL" id="UOFZ01000140">
    <property type="protein sequence ID" value="VAX13848.1"/>
    <property type="molecule type" value="Genomic_DNA"/>
</dbReference>
<dbReference type="PANTHER" id="PTHR42946">
    <property type="entry name" value="PHOSPHOHEXOSE MUTASE"/>
    <property type="match status" value="1"/>
</dbReference>
<sequence length="259" mass="28158">METNLNTQTNPTVTPNKIHIATLMQDSGVGFGTSGARGRVIDMTDQVCYAYTAAFLQHLEAQGQLKTGDQIGIAGDLRDSTPRIMNAVATAITNKGCKPVNCGTIPSPAVACYGLEQQIPTIMVTGSHIPDDRNGIKFNTASGEILKQDEEGIRQQTVEIPAGLFSQDGHFLKAISHLPAPNPEADQHYRQRFLDFFPADCLTNLKIGLYEHSGVGRDILADLLSALGANVIRLGRSEQFIPVDTEAIREEDIKLAQEW</sequence>
<protein>
    <submittedName>
        <fullName evidence="5">Phosphomannomutase</fullName>
        <ecNumber evidence="5">5.4.2.8</ecNumber>
    </submittedName>
</protein>
<dbReference type="AlphaFoldDB" id="A0A3B1BQT7"/>